<evidence type="ECO:0000256" key="12">
    <source>
        <dbReference type="RuleBase" id="RU079119"/>
    </source>
</evidence>
<dbReference type="EMBL" id="RSCE01000006">
    <property type="protein sequence ID" value="RSH81865.1"/>
    <property type="molecule type" value="Genomic_DNA"/>
</dbReference>
<dbReference type="EC" id="2.3.1.225" evidence="11"/>
<evidence type="ECO:0000256" key="9">
    <source>
        <dbReference type="ARBA" id="ARBA00023315"/>
    </source>
</evidence>
<feature type="transmembrane region" description="Helical" evidence="11 12">
    <location>
        <begin position="40"/>
        <end position="58"/>
    </location>
</feature>
<dbReference type="GO" id="GO:0005789">
    <property type="term" value="C:endoplasmic reticulum membrane"/>
    <property type="evidence" value="ECO:0007669"/>
    <property type="project" value="UniProtKB-SubCell"/>
</dbReference>
<evidence type="ECO:0000256" key="4">
    <source>
        <dbReference type="ARBA" id="ARBA00022824"/>
    </source>
</evidence>
<evidence type="ECO:0000256" key="3">
    <source>
        <dbReference type="ARBA" id="ARBA00022692"/>
    </source>
</evidence>
<dbReference type="PANTHER" id="PTHR12246">
    <property type="entry name" value="PALMITOYLTRANSFERASE ZDHHC16"/>
    <property type="match status" value="1"/>
</dbReference>
<evidence type="ECO:0000256" key="5">
    <source>
        <dbReference type="ARBA" id="ARBA00022989"/>
    </source>
</evidence>
<evidence type="ECO:0000256" key="13">
    <source>
        <dbReference type="SAM" id="MobiDB-lite"/>
    </source>
</evidence>
<keyword evidence="3 11" id="KW-0812">Transmembrane</keyword>
<feature type="domain" description="Palmitoyltransferase DHHC" evidence="14">
    <location>
        <begin position="91"/>
        <end position="216"/>
    </location>
</feature>
<comment type="caution">
    <text evidence="15">The sequence shown here is derived from an EMBL/GenBank/DDBJ whole genome shotgun (WGS) entry which is preliminary data.</text>
</comment>
<protein>
    <recommendedName>
        <fullName evidence="11">Palmitoyltransferase PFA4</fullName>
        <ecNumber evidence="11">2.3.1.225</ecNumber>
    </recommendedName>
    <alternativeName>
        <fullName evidence="11">Protein S-acyltransferase</fullName>
        <shortName evidence="11">PAT</shortName>
    </alternativeName>
    <alternativeName>
        <fullName evidence="11">Protein fatty acyltransferase 4</fullName>
    </alternativeName>
</protein>
<evidence type="ECO:0000256" key="10">
    <source>
        <dbReference type="ARBA" id="ARBA00048048"/>
    </source>
</evidence>
<keyword evidence="8 11" id="KW-0449">Lipoprotein</keyword>
<dbReference type="AlphaFoldDB" id="A0A427XSR7"/>
<dbReference type="InterPro" id="IPR033682">
    <property type="entry name" value="PFA4"/>
</dbReference>
<evidence type="ECO:0000256" key="7">
    <source>
        <dbReference type="ARBA" id="ARBA00023139"/>
    </source>
</evidence>
<dbReference type="InterPro" id="IPR001594">
    <property type="entry name" value="Palmitoyltrfase_DHHC"/>
</dbReference>
<dbReference type="GO" id="GO:0019706">
    <property type="term" value="F:protein-cysteine S-palmitoyltransferase activity"/>
    <property type="evidence" value="ECO:0007669"/>
    <property type="project" value="UniProtKB-UniRule"/>
</dbReference>
<dbReference type="STRING" id="105984.A0A427XSR7"/>
<dbReference type="RefSeq" id="XP_028476320.1">
    <property type="nucleotide sequence ID" value="XM_028623387.1"/>
</dbReference>
<dbReference type="Pfam" id="PF01529">
    <property type="entry name" value="DHHC"/>
    <property type="match status" value="1"/>
</dbReference>
<dbReference type="OrthoDB" id="331948at2759"/>
<dbReference type="PROSITE" id="PS50216">
    <property type="entry name" value="DHHC"/>
    <property type="match status" value="1"/>
</dbReference>
<keyword evidence="16" id="KW-1185">Reference proteome</keyword>
<feature type="transmembrane region" description="Helical" evidence="11 12">
    <location>
        <begin position="141"/>
        <end position="164"/>
    </location>
</feature>
<evidence type="ECO:0000256" key="1">
    <source>
        <dbReference type="ARBA" id="ARBA00004141"/>
    </source>
</evidence>
<evidence type="ECO:0000256" key="11">
    <source>
        <dbReference type="HAMAP-Rule" id="MF_03199"/>
    </source>
</evidence>
<evidence type="ECO:0000256" key="8">
    <source>
        <dbReference type="ARBA" id="ARBA00023288"/>
    </source>
</evidence>
<keyword evidence="5 11" id="KW-1133">Transmembrane helix</keyword>
<sequence length="423" mass="48509">MVNWNRVWVVGTTCLIGFISYSSQIFLIWPWYGREVSVDLLKLLIPFNLLVCMVWWNYRLCVITEPGSVPTGWRPNLDGSEHVEVKRSSSAPRYCKMCDHFKPPRAHHCRTCNACVLKLDHHCPWIANCVGYFNHAHFIRFLLWVDIATSYHLLMVCSKVMDIIRNPFDEPSLSELLFMVFNFAACVPVWLCVGMFSLYHLWLVSGNTTTIERWEKDKVSTMVRRGKIKEIKYPYNIGTLANLKAVLGPNPLLWLWPQTQSGTGLSYPVNADDTAAQYSWPPRDPIKDFANRGQPQLDGDPFVYGGDGLNPVLMKNHTRVRRRKYVPPWENAVNSDDEVAEATGSERSSSSPEPYLSDYDSDDVPLAYHASQSMRVRRGSEGWEVRPAPGWSEGSASWTHDVENGRANPWERPGRYRVYDDDN</sequence>
<dbReference type="InterPro" id="IPR039859">
    <property type="entry name" value="PFA4/ZDH16/20/ERF2-like"/>
</dbReference>
<feature type="compositionally biased region" description="Basic and acidic residues" evidence="13">
    <location>
        <begin position="412"/>
        <end position="423"/>
    </location>
</feature>
<organism evidence="15 16">
    <name type="scientific">Apiotrichum porosum</name>
    <dbReference type="NCBI Taxonomy" id="105984"/>
    <lineage>
        <taxon>Eukaryota</taxon>
        <taxon>Fungi</taxon>
        <taxon>Dikarya</taxon>
        <taxon>Basidiomycota</taxon>
        <taxon>Agaricomycotina</taxon>
        <taxon>Tremellomycetes</taxon>
        <taxon>Trichosporonales</taxon>
        <taxon>Trichosporonaceae</taxon>
        <taxon>Apiotrichum</taxon>
    </lineage>
</organism>
<feature type="transmembrane region" description="Helical" evidence="11 12">
    <location>
        <begin position="176"/>
        <end position="202"/>
    </location>
</feature>
<evidence type="ECO:0000259" key="14">
    <source>
        <dbReference type="Pfam" id="PF01529"/>
    </source>
</evidence>
<comment type="subcellular location">
    <subcellularLocation>
        <location evidence="11">Endoplasmic reticulum membrane</location>
        <topology evidence="11">Multi-pass membrane protein</topology>
    </subcellularLocation>
    <subcellularLocation>
        <location evidence="1">Membrane</location>
        <topology evidence="1">Multi-pass membrane protein</topology>
    </subcellularLocation>
</comment>
<evidence type="ECO:0000256" key="6">
    <source>
        <dbReference type="ARBA" id="ARBA00023136"/>
    </source>
</evidence>
<keyword evidence="4 11" id="KW-0256">Endoplasmic reticulum</keyword>
<evidence type="ECO:0000256" key="2">
    <source>
        <dbReference type="ARBA" id="ARBA00022679"/>
    </source>
</evidence>
<dbReference type="Proteomes" id="UP000279236">
    <property type="component" value="Unassembled WGS sequence"/>
</dbReference>
<comment type="function">
    <text evidence="11">Mediates the reversible addition of palmitate to target proteins, thereby regulating their membrane association and biological function.</text>
</comment>
<feature type="region of interest" description="Disordered" evidence="13">
    <location>
        <begin position="375"/>
        <end position="423"/>
    </location>
</feature>
<dbReference type="GeneID" id="39592603"/>
<evidence type="ECO:0000313" key="16">
    <source>
        <dbReference type="Proteomes" id="UP000279236"/>
    </source>
</evidence>
<keyword evidence="6 11" id="KW-0472">Membrane</keyword>
<gene>
    <name evidence="11 15" type="primary">PFA4</name>
    <name evidence="15" type="ORF">EHS24_008060</name>
</gene>
<feature type="region of interest" description="Disordered" evidence="13">
    <location>
        <begin position="334"/>
        <end position="363"/>
    </location>
</feature>
<dbReference type="HAMAP" id="MF_03199">
    <property type="entry name" value="DHHC_PAT_PFA4"/>
    <property type="match status" value="1"/>
</dbReference>
<keyword evidence="7 11" id="KW-0564">Palmitate</keyword>
<comment type="similarity">
    <text evidence="11">Belongs to the DHHC palmitoyltransferase family. PFA4 subfamily.</text>
</comment>
<evidence type="ECO:0000313" key="15">
    <source>
        <dbReference type="EMBL" id="RSH81865.1"/>
    </source>
</evidence>
<keyword evidence="9 11" id="KW-0012">Acyltransferase</keyword>
<comment type="domain">
    <text evidence="11 12">The DHHC domain is required for palmitoyltransferase activity.</text>
</comment>
<comment type="catalytic activity">
    <reaction evidence="10 11 12">
        <text>L-cysteinyl-[protein] + hexadecanoyl-CoA = S-hexadecanoyl-L-cysteinyl-[protein] + CoA</text>
        <dbReference type="Rhea" id="RHEA:36683"/>
        <dbReference type="Rhea" id="RHEA-COMP:10131"/>
        <dbReference type="Rhea" id="RHEA-COMP:11032"/>
        <dbReference type="ChEBI" id="CHEBI:29950"/>
        <dbReference type="ChEBI" id="CHEBI:57287"/>
        <dbReference type="ChEBI" id="CHEBI:57379"/>
        <dbReference type="ChEBI" id="CHEBI:74151"/>
        <dbReference type="EC" id="2.3.1.225"/>
    </reaction>
</comment>
<feature type="active site" description="S-palmitoyl cysteine intermediate" evidence="11">
    <location>
        <position position="123"/>
    </location>
</feature>
<feature type="transmembrane region" description="Helical" evidence="11 12">
    <location>
        <begin position="6"/>
        <end position="28"/>
    </location>
</feature>
<proteinExistence type="inferred from homology"/>
<accession>A0A427XSR7</accession>
<keyword evidence="2 11" id="KW-0808">Transferase</keyword>
<reference evidence="15 16" key="1">
    <citation type="submission" date="2018-11" db="EMBL/GenBank/DDBJ databases">
        <title>Genome sequence of Apiotrichum porosum DSM 27194.</title>
        <authorList>
            <person name="Aliyu H."/>
            <person name="Gorte O."/>
            <person name="Ochsenreither K."/>
        </authorList>
    </citation>
    <scope>NUCLEOTIDE SEQUENCE [LARGE SCALE GENOMIC DNA]</scope>
    <source>
        <strain evidence="15 16">DSM 27194</strain>
    </source>
</reference>
<name>A0A427XSR7_9TREE</name>